<sequence length="99" mass="11067">MKIVSALLLVAFVALTWSYGEARECLDCSFITTRYICGRNTKTDNLLTFKNNCDLDRYNCLTRNDYIFDRDGRCPGRSDAESPNSNDSESSPIASGDGH</sequence>
<dbReference type="GeneID" id="108732254"/>
<protein>
    <submittedName>
        <fullName evidence="4">Uncharacterized protein LOC108732254</fullName>
    </submittedName>
</protein>
<dbReference type="InParanoid" id="A0A1W4WEB1"/>
<evidence type="ECO:0000256" key="2">
    <source>
        <dbReference type="SAM" id="SignalP"/>
    </source>
</evidence>
<dbReference type="Gene3D" id="3.30.60.30">
    <property type="match status" value="1"/>
</dbReference>
<dbReference type="RefSeq" id="XP_018318448.1">
    <property type="nucleotide sequence ID" value="XM_018462946.1"/>
</dbReference>
<evidence type="ECO:0000313" key="4">
    <source>
        <dbReference type="RefSeq" id="XP_018318448.1"/>
    </source>
</evidence>
<feature type="chain" id="PRO_5010719978" evidence="2">
    <location>
        <begin position="23"/>
        <end position="99"/>
    </location>
</feature>
<name>A0A1W4WEB1_AGRPL</name>
<reference evidence="4" key="1">
    <citation type="submission" date="2025-08" db="UniProtKB">
        <authorList>
            <consortium name="RefSeq"/>
        </authorList>
    </citation>
    <scope>IDENTIFICATION</scope>
    <source>
        <tissue evidence="4">Entire body</tissue>
    </source>
</reference>
<proteinExistence type="predicted"/>
<feature type="region of interest" description="Disordered" evidence="1">
    <location>
        <begin position="75"/>
        <end position="99"/>
    </location>
</feature>
<dbReference type="AlphaFoldDB" id="A0A1W4WEB1"/>
<dbReference type="OrthoDB" id="7886846at2759"/>
<dbReference type="Proteomes" id="UP000192223">
    <property type="component" value="Unplaced"/>
</dbReference>
<feature type="compositionally biased region" description="Low complexity" evidence="1">
    <location>
        <begin position="81"/>
        <end position="92"/>
    </location>
</feature>
<accession>A0A1W4WEB1</accession>
<evidence type="ECO:0000256" key="1">
    <source>
        <dbReference type="SAM" id="MobiDB-lite"/>
    </source>
</evidence>
<keyword evidence="2" id="KW-0732">Signal</keyword>
<evidence type="ECO:0000313" key="3">
    <source>
        <dbReference type="Proteomes" id="UP000192223"/>
    </source>
</evidence>
<dbReference type="KEGG" id="apln:108732254"/>
<keyword evidence="3" id="KW-1185">Reference proteome</keyword>
<feature type="signal peptide" evidence="2">
    <location>
        <begin position="1"/>
        <end position="22"/>
    </location>
</feature>
<gene>
    <name evidence="4" type="primary">LOC108732254</name>
</gene>
<organism evidence="3 4">
    <name type="scientific">Agrilus planipennis</name>
    <name type="common">Emerald ash borer</name>
    <name type="synonym">Agrilus marcopoli</name>
    <dbReference type="NCBI Taxonomy" id="224129"/>
    <lineage>
        <taxon>Eukaryota</taxon>
        <taxon>Metazoa</taxon>
        <taxon>Ecdysozoa</taxon>
        <taxon>Arthropoda</taxon>
        <taxon>Hexapoda</taxon>
        <taxon>Insecta</taxon>
        <taxon>Pterygota</taxon>
        <taxon>Neoptera</taxon>
        <taxon>Endopterygota</taxon>
        <taxon>Coleoptera</taxon>
        <taxon>Polyphaga</taxon>
        <taxon>Elateriformia</taxon>
        <taxon>Buprestoidea</taxon>
        <taxon>Buprestidae</taxon>
        <taxon>Agrilinae</taxon>
        <taxon>Agrilus</taxon>
    </lineage>
</organism>